<feature type="domain" description="Hflx-type G" evidence="11">
    <location>
        <begin position="254"/>
        <end position="419"/>
    </location>
</feature>
<evidence type="ECO:0000256" key="8">
    <source>
        <dbReference type="PIRSR" id="PIRSR006809-2"/>
    </source>
</evidence>
<dbReference type="InterPro" id="IPR025121">
    <property type="entry name" value="GTPase_HflX_N"/>
</dbReference>
<evidence type="ECO:0000256" key="7">
    <source>
        <dbReference type="PIRSR" id="PIRSR006809-1"/>
    </source>
</evidence>
<accession>A0A848DRW8</accession>
<comment type="subunit">
    <text evidence="6">Monomer. Associates with the 50S ribosomal subunit.</text>
</comment>
<feature type="binding site" evidence="8">
    <location>
        <position position="267"/>
    </location>
    <ligand>
        <name>Mg(2+)</name>
        <dbReference type="ChEBI" id="CHEBI:18420"/>
    </ligand>
</feature>
<proteinExistence type="inferred from homology"/>
<dbReference type="InterPro" id="IPR027417">
    <property type="entry name" value="P-loop_NTPase"/>
</dbReference>
<dbReference type="InterPro" id="IPR016496">
    <property type="entry name" value="GTPase_HflX"/>
</dbReference>
<evidence type="ECO:0000313" key="12">
    <source>
        <dbReference type="EMBL" id="NMH95121.1"/>
    </source>
</evidence>
<keyword evidence="13" id="KW-1185">Reference proteome</keyword>
<dbReference type="CDD" id="cd01878">
    <property type="entry name" value="HflX"/>
    <property type="match status" value="1"/>
</dbReference>
<comment type="subcellular location">
    <subcellularLocation>
        <location evidence="6">Cytoplasm</location>
    </subcellularLocation>
    <text evidence="6">May associate with membranes.</text>
</comment>
<dbReference type="GO" id="GO:0003924">
    <property type="term" value="F:GTPase activity"/>
    <property type="evidence" value="ECO:0007669"/>
    <property type="project" value="UniProtKB-UniRule"/>
</dbReference>
<feature type="binding site" evidence="7">
    <location>
        <begin position="285"/>
        <end position="289"/>
    </location>
    <ligand>
        <name>GTP</name>
        <dbReference type="ChEBI" id="CHEBI:37565"/>
    </ligand>
</feature>
<dbReference type="PRINTS" id="PR00326">
    <property type="entry name" value="GTP1OBG"/>
</dbReference>
<evidence type="ECO:0000256" key="5">
    <source>
        <dbReference type="ARBA" id="ARBA00023134"/>
    </source>
</evidence>
<keyword evidence="3 6" id="KW-0547">Nucleotide-binding</keyword>
<keyword evidence="4 8" id="KW-0460">Magnesium</keyword>
<keyword evidence="5 6" id="KW-0342">GTP-binding</keyword>
<dbReference type="Pfam" id="PF01926">
    <property type="entry name" value="MMR_HSR1"/>
    <property type="match status" value="1"/>
</dbReference>
<protein>
    <recommendedName>
        <fullName evidence="6">GTPase HflX</fullName>
    </recommendedName>
    <alternativeName>
        <fullName evidence="6">GTP-binding protein HflX</fullName>
    </alternativeName>
</protein>
<feature type="coiled-coil region" evidence="9">
    <location>
        <begin position="213"/>
        <end position="240"/>
    </location>
</feature>
<dbReference type="Pfam" id="PF16360">
    <property type="entry name" value="GTP-bdg_M"/>
    <property type="match status" value="1"/>
</dbReference>
<dbReference type="EMBL" id="JAAXKZ010000157">
    <property type="protein sequence ID" value="NMH95121.1"/>
    <property type="molecule type" value="Genomic_DNA"/>
</dbReference>
<dbReference type="FunFam" id="3.40.50.11060:FF:000001">
    <property type="entry name" value="GTPase HflX"/>
    <property type="match status" value="1"/>
</dbReference>
<dbReference type="InterPro" id="IPR042108">
    <property type="entry name" value="GTPase_HflX_N_sf"/>
</dbReference>
<dbReference type="Gene3D" id="3.40.50.11060">
    <property type="entry name" value="GTPase HflX, N-terminal domain"/>
    <property type="match status" value="1"/>
</dbReference>
<dbReference type="GO" id="GO:0005525">
    <property type="term" value="F:GTP binding"/>
    <property type="evidence" value="ECO:0007669"/>
    <property type="project" value="UniProtKB-UniRule"/>
</dbReference>
<dbReference type="GO" id="GO:0005737">
    <property type="term" value="C:cytoplasm"/>
    <property type="evidence" value="ECO:0007669"/>
    <property type="project" value="UniProtKB-SubCell"/>
</dbReference>
<dbReference type="Pfam" id="PF13167">
    <property type="entry name" value="GTP-bdg_N"/>
    <property type="match status" value="1"/>
</dbReference>
<feature type="binding site" evidence="8">
    <location>
        <position position="287"/>
    </location>
    <ligand>
        <name>Mg(2+)</name>
        <dbReference type="ChEBI" id="CHEBI:18420"/>
    </ligand>
</feature>
<comment type="similarity">
    <text evidence="6">Belongs to the TRAFAC class OBG-HflX-like GTPase superfamily. HflX GTPase family.</text>
</comment>
<dbReference type="HAMAP" id="MF_00900">
    <property type="entry name" value="GTPase_HflX"/>
    <property type="match status" value="1"/>
</dbReference>
<keyword evidence="2 8" id="KW-0479">Metal-binding</keyword>
<evidence type="ECO:0000256" key="10">
    <source>
        <dbReference type="SAM" id="MobiDB-lite"/>
    </source>
</evidence>
<evidence type="ECO:0000313" key="13">
    <source>
        <dbReference type="Proteomes" id="UP000586918"/>
    </source>
</evidence>
<sequence length="419" mass="44511">MARRDATCGEEAVVPGTWLLGQQRGTGPAAGAAVDRGGGGTRARSGDEPRAILLSLRTDGTGGAAGTGNGDGSSSLEELARLADTDGLAVVGELRQARDRPDPATYLGSGKVEELARLAEQTDADLVVADGELSPAQLRNLEDRTGVRVADRTASILDIFAEHARSHEGKAQVELAQLAYQLPRLHGGGQALSRIGGGRTAGGAGTGVRGPGEQRLETQRRRLRKRMTTLRRQIAQLARRRETTRGRRAHNRVPSVAITGYTNAGKSALLNRLTGADALVEDALFATLDPLVRRAQLPDGSPHTFADTVGFVRHLPHQLVDAFRSTLDEVATADLVLHVVDASAPDAMEQITTVRGVLSEIGATDRPELLVLNKIDAAPTEWVKALHHAYPDAVQVSARTGEGLDQLRQEISQNLDGTR</sequence>
<keyword evidence="1 6" id="KW-0963">Cytoplasm</keyword>
<evidence type="ECO:0000256" key="6">
    <source>
        <dbReference type="HAMAP-Rule" id="MF_00900"/>
    </source>
</evidence>
<evidence type="ECO:0000256" key="4">
    <source>
        <dbReference type="ARBA" id="ARBA00022842"/>
    </source>
</evidence>
<dbReference type="AlphaFoldDB" id="A0A848DRW8"/>
<dbReference type="InterPro" id="IPR032305">
    <property type="entry name" value="GTP-bd_M"/>
</dbReference>
<dbReference type="PANTHER" id="PTHR10229">
    <property type="entry name" value="GTP-BINDING PROTEIN HFLX"/>
    <property type="match status" value="1"/>
</dbReference>
<evidence type="ECO:0000256" key="1">
    <source>
        <dbReference type="ARBA" id="ARBA00022490"/>
    </source>
</evidence>
<feature type="binding site" evidence="7">
    <location>
        <begin position="373"/>
        <end position="376"/>
    </location>
    <ligand>
        <name>GTP</name>
        <dbReference type="ChEBI" id="CHEBI:37565"/>
    </ligand>
</feature>
<evidence type="ECO:0000256" key="2">
    <source>
        <dbReference type="ARBA" id="ARBA00022723"/>
    </source>
</evidence>
<name>A0A848DRW8_9PSEU</name>
<keyword evidence="9" id="KW-0175">Coiled coil</keyword>
<evidence type="ECO:0000259" key="11">
    <source>
        <dbReference type="PROSITE" id="PS51705"/>
    </source>
</evidence>
<dbReference type="PANTHER" id="PTHR10229:SF0">
    <property type="entry name" value="GTP-BINDING PROTEIN 6-RELATED"/>
    <property type="match status" value="1"/>
</dbReference>
<dbReference type="InterPro" id="IPR030394">
    <property type="entry name" value="G_HFLX_dom"/>
</dbReference>
<comment type="caution">
    <text evidence="12">The sequence shown here is derived from an EMBL/GenBank/DDBJ whole genome shotgun (WGS) entry which is preliminary data.</text>
</comment>
<dbReference type="Proteomes" id="UP000586918">
    <property type="component" value="Unassembled WGS sequence"/>
</dbReference>
<dbReference type="PIRSF" id="PIRSF006809">
    <property type="entry name" value="GTP-binding_hflX_prd"/>
    <property type="match status" value="1"/>
</dbReference>
<dbReference type="InterPro" id="IPR006073">
    <property type="entry name" value="GTP-bd"/>
</dbReference>
<feature type="binding site" evidence="7">
    <location>
        <begin position="397"/>
        <end position="399"/>
    </location>
    <ligand>
        <name>GTP</name>
        <dbReference type="ChEBI" id="CHEBI:37565"/>
    </ligand>
</feature>
<dbReference type="NCBIfam" id="TIGR03156">
    <property type="entry name" value="GTP_HflX"/>
    <property type="match status" value="1"/>
</dbReference>
<feature type="binding site" evidence="7">
    <location>
        <begin position="307"/>
        <end position="310"/>
    </location>
    <ligand>
        <name>GTP</name>
        <dbReference type="ChEBI" id="CHEBI:37565"/>
    </ligand>
</feature>
<reference evidence="12 13" key="1">
    <citation type="submission" date="2020-04" db="EMBL/GenBank/DDBJ databases">
        <authorList>
            <person name="Klaysubun C."/>
            <person name="Duangmal K."/>
            <person name="Lipun K."/>
        </authorList>
    </citation>
    <scope>NUCLEOTIDE SEQUENCE [LARGE SCALE GENOMIC DNA]</scope>
    <source>
        <strain evidence="12 13">DSM 45300</strain>
    </source>
</reference>
<evidence type="ECO:0000256" key="3">
    <source>
        <dbReference type="ARBA" id="ARBA00022741"/>
    </source>
</evidence>
<dbReference type="GO" id="GO:0046872">
    <property type="term" value="F:metal ion binding"/>
    <property type="evidence" value="ECO:0007669"/>
    <property type="project" value="UniProtKB-KW"/>
</dbReference>
<comment type="cofactor">
    <cofactor evidence="8">
        <name>Mg(2+)</name>
        <dbReference type="ChEBI" id="CHEBI:18420"/>
    </cofactor>
</comment>
<dbReference type="Gene3D" id="6.10.250.2860">
    <property type="match status" value="1"/>
</dbReference>
<feature type="binding site" evidence="7">
    <location>
        <begin position="260"/>
        <end position="267"/>
    </location>
    <ligand>
        <name>GTP</name>
        <dbReference type="ChEBI" id="CHEBI:37565"/>
    </ligand>
</feature>
<feature type="region of interest" description="Disordered" evidence="10">
    <location>
        <begin position="21"/>
        <end position="46"/>
    </location>
</feature>
<evidence type="ECO:0000256" key="9">
    <source>
        <dbReference type="SAM" id="Coils"/>
    </source>
</evidence>
<organism evidence="12 13">
    <name type="scientific">Pseudonocardia bannensis</name>
    <dbReference type="NCBI Taxonomy" id="630973"/>
    <lineage>
        <taxon>Bacteria</taxon>
        <taxon>Bacillati</taxon>
        <taxon>Actinomycetota</taxon>
        <taxon>Actinomycetes</taxon>
        <taxon>Pseudonocardiales</taxon>
        <taxon>Pseudonocardiaceae</taxon>
        <taxon>Pseudonocardia</taxon>
    </lineage>
</organism>
<dbReference type="GO" id="GO:0043022">
    <property type="term" value="F:ribosome binding"/>
    <property type="evidence" value="ECO:0007669"/>
    <property type="project" value="TreeGrafter"/>
</dbReference>
<dbReference type="SUPFAM" id="SSF52540">
    <property type="entry name" value="P-loop containing nucleoside triphosphate hydrolases"/>
    <property type="match status" value="1"/>
</dbReference>
<gene>
    <name evidence="6 12" type="primary">hflX</name>
    <name evidence="12" type="ORF">HF519_26910</name>
</gene>
<dbReference type="PROSITE" id="PS51705">
    <property type="entry name" value="G_HFLX"/>
    <property type="match status" value="1"/>
</dbReference>
<comment type="function">
    <text evidence="6">GTPase that associates with the 50S ribosomal subunit and may have a role during protein synthesis or ribosome biogenesis.</text>
</comment>
<dbReference type="Gene3D" id="3.40.50.300">
    <property type="entry name" value="P-loop containing nucleotide triphosphate hydrolases"/>
    <property type="match status" value="1"/>
</dbReference>